<name>A0A0C3BFP0_SERVB</name>
<dbReference type="HOGENOM" id="CLU_2591298_0_0_1"/>
<dbReference type="EMBL" id="KN824285">
    <property type="protein sequence ID" value="KIM30281.1"/>
    <property type="molecule type" value="Genomic_DNA"/>
</dbReference>
<gene>
    <name evidence="2" type="ORF">M408DRAFT_328319</name>
</gene>
<feature type="region of interest" description="Disordered" evidence="1">
    <location>
        <begin position="60"/>
        <end position="80"/>
    </location>
</feature>
<reference evidence="2 3" key="1">
    <citation type="submission" date="2014-04" db="EMBL/GenBank/DDBJ databases">
        <authorList>
            <consortium name="DOE Joint Genome Institute"/>
            <person name="Kuo A."/>
            <person name="Zuccaro A."/>
            <person name="Kohler A."/>
            <person name="Nagy L.G."/>
            <person name="Floudas D."/>
            <person name="Copeland A."/>
            <person name="Barry K.W."/>
            <person name="Cichocki N."/>
            <person name="Veneault-Fourrey C."/>
            <person name="LaButti K."/>
            <person name="Lindquist E.A."/>
            <person name="Lipzen A."/>
            <person name="Lundell T."/>
            <person name="Morin E."/>
            <person name="Murat C."/>
            <person name="Sun H."/>
            <person name="Tunlid A."/>
            <person name="Henrissat B."/>
            <person name="Grigoriev I.V."/>
            <person name="Hibbett D.S."/>
            <person name="Martin F."/>
            <person name="Nordberg H.P."/>
            <person name="Cantor M.N."/>
            <person name="Hua S.X."/>
        </authorList>
    </citation>
    <scope>NUCLEOTIDE SEQUENCE [LARGE SCALE GENOMIC DNA]</scope>
    <source>
        <strain evidence="2 3">MAFF 305830</strain>
    </source>
</reference>
<reference evidence="3" key="2">
    <citation type="submission" date="2015-01" db="EMBL/GenBank/DDBJ databases">
        <title>Evolutionary Origins and Diversification of the Mycorrhizal Mutualists.</title>
        <authorList>
            <consortium name="DOE Joint Genome Institute"/>
            <consortium name="Mycorrhizal Genomics Consortium"/>
            <person name="Kohler A."/>
            <person name="Kuo A."/>
            <person name="Nagy L.G."/>
            <person name="Floudas D."/>
            <person name="Copeland A."/>
            <person name="Barry K.W."/>
            <person name="Cichocki N."/>
            <person name="Veneault-Fourrey C."/>
            <person name="LaButti K."/>
            <person name="Lindquist E.A."/>
            <person name="Lipzen A."/>
            <person name="Lundell T."/>
            <person name="Morin E."/>
            <person name="Murat C."/>
            <person name="Riley R."/>
            <person name="Ohm R."/>
            <person name="Sun H."/>
            <person name="Tunlid A."/>
            <person name="Henrissat B."/>
            <person name="Grigoriev I.V."/>
            <person name="Hibbett D.S."/>
            <person name="Martin F."/>
        </authorList>
    </citation>
    <scope>NUCLEOTIDE SEQUENCE [LARGE SCALE GENOMIC DNA]</scope>
    <source>
        <strain evidence="3">MAFF 305830</strain>
    </source>
</reference>
<dbReference type="AlphaFoldDB" id="A0A0C3BFP0"/>
<evidence type="ECO:0000313" key="2">
    <source>
        <dbReference type="EMBL" id="KIM30281.1"/>
    </source>
</evidence>
<proteinExistence type="predicted"/>
<evidence type="ECO:0000256" key="1">
    <source>
        <dbReference type="SAM" id="MobiDB-lite"/>
    </source>
</evidence>
<keyword evidence="3" id="KW-1185">Reference proteome</keyword>
<accession>A0A0C3BFP0</accession>
<organism evidence="2 3">
    <name type="scientific">Serendipita vermifera MAFF 305830</name>
    <dbReference type="NCBI Taxonomy" id="933852"/>
    <lineage>
        <taxon>Eukaryota</taxon>
        <taxon>Fungi</taxon>
        <taxon>Dikarya</taxon>
        <taxon>Basidiomycota</taxon>
        <taxon>Agaricomycotina</taxon>
        <taxon>Agaricomycetes</taxon>
        <taxon>Sebacinales</taxon>
        <taxon>Serendipitaceae</taxon>
        <taxon>Serendipita</taxon>
    </lineage>
</organism>
<sequence length="80" mass="8800">MGGMGNNIGSTILPWLVTHSPIVAPIYQSRLNDLPWDDNGPYLPGHRPLVYSSATVKSTTCHRSSRFPPVSEQRQGVQPD</sequence>
<dbReference type="Proteomes" id="UP000054097">
    <property type="component" value="Unassembled WGS sequence"/>
</dbReference>
<protein>
    <submittedName>
        <fullName evidence="2">Uncharacterized protein</fullName>
    </submittedName>
</protein>
<evidence type="ECO:0000313" key="3">
    <source>
        <dbReference type="Proteomes" id="UP000054097"/>
    </source>
</evidence>